<evidence type="ECO:0000256" key="11">
    <source>
        <dbReference type="ARBA" id="ARBA00061053"/>
    </source>
</evidence>
<keyword evidence="3 12" id="KW-1003">Cell membrane</keyword>
<dbReference type="InterPro" id="IPR048631">
    <property type="entry name" value="SecD_1st"/>
</dbReference>
<dbReference type="Proteomes" id="UP001344888">
    <property type="component" value="Unassembled WGS sequence"/>
</dbReference>
<feature type="transmembrane region" description="Helical" evidence="12">
    <location>
        <begin position="621"/>
        <end position="642"/>
    </location>
</feature>
<comment type="subunit">
    <text evidence="13">Forms a complex with SecD. Part of the essential Sec protein translocation apparatus which comprises SecA, SecYEG and auxiliary proteins SecDF. Other proteins may also be involved.</text>
</comment>
<dbReference type="GO" id="GO:0015450">
    <property type="term" value="F:protein-transporting ATPase activity"/>
    <property type="evidence" value="ECO:0007669"/>
    <property type="project" value="InterPro"/>
</dbReference>
<protein>
    <recommendedName>
        <fullName evidence="12 13">Multifunctional fusion protein</fullName>
    </recommendedName>
    <domain>
        <recommendedName>
            <fullName evidence="12">Protein translocase subunit SecD</fullName>
        </recommendedName>
    </domain>
    <domain>
        <recommendedName>
            <fullName evidence="13">Protein-export membrane protein SecF</fullName>
        </recommendedName>
    </domain>
</protein>
<keyword evidence="6 12" id="KW-1133">Transmembrane helix</keyword>
<dbReference type="NCBIfam" id="NF009581">
    <property type="entry name" value="PRK13024.1-1"/>
    <property type="match status" value="1"/>
</dbReference>
<gene>
    <name evidence="16" type="primary">secDF</name>
    <name evidence="12" type="synonym">secD</name>
    <name evidence="13" type="synonym">secF</name>
    <name evidence="16" type="ORF">P9B03_07455</name>
</gene>
<dbReference type="NCBIfam" id="TIGR01129">
    <property type="entry name" value="secD"/>
    <property type="match status" value="1"/>
</dbReference>
<dbReference type="GO" id="GO:0005886">
    <property type="term" value="C:plasma membrane"/>
    <property type="evidence" value="ECO:0007669"/>
    <property type="project" value="UniProtKB-SubCell"/>
</dbReference>
<comment type="caution">
    <text evidence="12">Lacks conserved residue(s) required for the propagation of feature annotation.</text>
</comment>
<keyword evidence="17" id="KW-1185">Reference proteome</keyword>
<evidence type="ECO:0000313" key="17">
    <source>
        <dbReference type="Proteomes" id="UP001344888"/>
    </source>
</evidence>
<dbReference type="InterPro" id="IPR005791">
    <property type="entry name" value="SecD"/>
</dbReference>
<comment type="similarity">
    <text evidence="12">Belongs to the SecD/SecF family. SecD subfamily.</text>
</comment>
<dbReference type="NCBIfam" id="TIGR00966">
    <property type="entry name" value="transloc_SecF"/>
    <property type="match status" value="1"/>
</dbReference>
<evidence type="ECO:0000256" key="1">
    <source>
        <dbReference type="ARBA" id="ARBA00004651"/>
    </source>
</evidence>
<dbReference type="GO" id="GO:0006605">
    <property type="term" value="P:protein targeting"/>
    <property type="evidence" value="ECO:0007669"/>
    <property type="project" value="UniProtKB-UniRule"/>
</dbReference>
<dbReference type="InterPro" id="IPR005665">
    <property type="entry name" value="SecF_bac"/>
</dbReference>
<dbReference type="InterPro" id="IPR022646">
    <property type="entry name" value="SecD/SecF_CS"/>
</dbReference>
<comment type="similarity">
    <text evidence="10">In the C-terminal section; belongs to the SecD/SecF family. SecF subfamily.</text>
</comment>
<dbReference type="FunFam" id="1.20.1640.10:FF:000024">
    <property type="entry name" value="Multifunctional fusion protein"/>
    <property type="match status" value="1"/>
</dbReference>
<feature type="transmembrane region" description="Helical" evidence="12">
    <location>
        <begin position="701"/>
        <end position="725"/>
    </location>
</feature>
<evidence type="ECO:0000256" key="12">
    <source>
        <dbReference type="HAMAP-Rule" id="MF_01463"/>
    </source>
</evidence>
<comment type="similarity">
    <text evidence="13">Belongs to the SecD/SecF family. SecF subfamily.</text>
</comment>
<dbReference type="Gene3D" id="1.20.1640.10">
    <property type="entry name" value="Multidrug efflux transporter AcrB transmembrane domain"/>
    <property type="match status" value="2"/>
</dbReference>
<dbReference type="Gene3D" id="3.30.70.3220">
    <property type="match status" value="1"/>
</dbReference>
<dbReference type="Pfam" id="PF02355">
    <property type="entry name" value="SecD_SecF_C"/>
    <property type="match status" value="2"/>
</dbReference>
<dbReference type="InterPro" id="IPR048634">
    <property type="entry name" value="SecD_SecF_C"/>
</dbReference>
<evidence type="ECO:0000256" key="6">
    <source>
        <dbReference type="ARBA" id="ARBA00022989"/>
    </source>
</evidence>
<comment type="subunit">
    <text evidence="12">Forms a complex with SecF. Part of the essential Sec protein translocation apparatus which comprises SecA, SecYEG and auxiliary proteins SecDF. Other proteins may also be involved.</text>
</comment>
<feature type="transmembrane region" description="Helical" evidence="12">
    <location>
        <begin position="283"/>
        <end position="303"/>
    </location>
</feature>
<feature type="transmembrane region" description="Helical" evidence="12">
    <location>
        <begin position="309"/>
        <end position="328"/>
    </location>
</feature>
<feature type="transmembrane region" description="Helical" evidence="12">
    <location>
        <begin position="677"/>
        <end position="695"/>
    </location>
</feature>
<organism evidence="16 17">
    <name type="scientific">Metasolibacillus meyeri</name>
    <dbReference type="NCBI Taxonomy" id="1071052"/>
    <lineage>
        <taxon>Bacteria</taxon>
        <taxon>Bacillati</taxon>
        <taxon>Bacillota</taxon>
        <taxon>Bacilli</taxon>
        <taxon>Bacillales</taxon>
        <taxon>Caryophanaceae</taxon>
        <taxon>Metasolibacillus</taxon>
    </lineage>
</organism>
<evidence type="ECO:0000256" key="7">
    <source>
        <dbReference type="ARBA" id="ARBA00023010"/>
    </source>
</evidence>
<name>A0AAW9NVI7_9BACL</name>
<evidence type="ECO:0000256" key="3">
    <source>
        <dbReference type="ARBA" id="ARBA00022475"/>
    </source>
</evidence>
<comment type="subcellular location">
    <subcellularLocation>
        <location evidence="1 12">Cell membrane</location>
        <topology evidence="1 12">Multi-pass membrane protein</topology>
    </subcellularLocation>
</comment>
<dbReference type="HAMAP" id="MF_01463_B">
    <property type="entry name" value="SecD_B"/>
    <property type="match status" value="1"/>
</dbReference>
<evidence type="ECO:0000256" key="8">
    <source>
        <dbReference type="ARBA" id="ARBA00023136"/>
    </source>
</evidence>
<evidence type="ECO:0000259" key="15">
    <source>
        <dbReference type="Pfam" id="PF21760"/>
    </source>
</evidence>
<accession>A0AAW9NVI7</accession>
<evidence type="ECO:0000259" key="14">
    <source>
        <dbReference type="Pfam" id="PF02355"/>
    </source>
</evidence>
<dbReference type="PANTHER" id="PTHR30081:SF1">
    <property type="entry name" value="PROTEIN TRANSLOCASE SUBUNIT SECD"/>
    <property type="match status" value="1"/>
</dbReference>
<feature type="domain" description="Protein export membrane protein SecD/SecF C-terminal" evidence="14">
    <location>
        <begin position="241"/>
        <end position="404"/>
    </location>
</feature>
<evidence type="ECO:0000313" key="16">
    <source>
        <dbReference type="EMBL" id="MEC1178313.1"/>
    </source>
</evidence>
<comment type="similarity">
    <text evidence="11">In the N-terminal section; belongs to the SecD/SecF family. SecD subfamily.</text>
</comment>
<sequence length="754" mass="82036">MKLVNRVITFTLIVLLLFTGMGTTVQGVLDKVKLGLDLQGGFEVLYEVETLDGSKVTPSVLSDTNAALNRRVNAFGVSEPSISIEGENRIRVQLAGLDDQSSARELLSSTANLTFRDVDDNILLDGMDLKEGGAVDTFSDTNQPIVTLTLKDAAKFAEATRQVIAKGPGKNLLVVWLDFEEGVDSYAAEAVKEEPKFASAATVSEVLNTTNVMIQGNFTTEETKNLASILNSGSLPVKLTEIYSTSVGAQFGEKALTSTVFAGVVGVLLIFVFMLLYYRLPGIIAIITLTVFTYLVLVVFNGINAVLTLPGIAAVVLGIGMAIDANILTAERIREELRVGHDIKEAFRLGSKQSLSAIVDAQLTTLLVAIVLFYFGTSSVKGFATTLIITILLSFVTAVWGSRMLLGLLVNSGYFDNSAWYGIAKSKQHKLEDGLRALDLTTKFDRLDFVGHRRKFYAFSMLILVVGVVIISIFRLNLGIDFSSGTRVEFEADRTVTQEEMVDYLDSIGFPGEDVVISGDAQNIAVARYKTEFSQQEILDFKAKVQADFNHEPSVSAVSSTVGEELVKNALKALVISAIGIIIYVAIRFEWRMGIGTIVSLAHDVFFIVAIFSLLRLEVEITFVAAVLTIVGYSINDTIVTFDRIRENVEHAGKIATKEELANIVNKSLRQTMGRSVNTVLTVIIVVVALIFLGAPSIQNFSIALLIGLVTGMYSSICIAAQIWYSLKVREMDKTGGAVVKKEKKQWGSDEPVV</sequence>
<feature type="domain" description="Protein export membrane protein SecD/SecF C-terminal" evidence="14">
    <location>
        <begin position="551"/>
        <end position="728"/>
    </location>
</feature>
<dbReference type="NCBIfam" id="TIGR00916">
    <property type="entry name" value="2A0604s01"/>
    <property type="match status" value="2"/>
</dbReference>
<keyword evidence="4 12" id="KW-0812">Transmembrane</keyword>
<dbReference type="InterPro" id="IPR055344">
    <property type="entry name" value="SecD_SecF_C_bact"/>
</dbReference>
<evidence type="ECO:0000256" key="10">
    <source>
        <dbReference type="ARBA" id="ARBA00060856"/>
    </source>
</evidence>
<dbReference type="GO" id="GO:0043952">
    <property type="term" value="P:protein transport by the Sec complex"/>
    <property type="evidence" value="ECO:0007669"/>
    <property type="project" value="UniProtKB-UniRule"/>
</dbReference>
<feature type="transmembrane region" description="Helical" evidence="12">
    <location>
        <begin position="357"/>
        <end position="376"/>
    </location>
</feature>
<dbReference type="HAMAP" id="MF_01464_B">
    <property type="entry name" value="SecF_B"/>
    <property type="match status" value="1"/>
</dbReference>
<proteinExistence type="inferred from homology"/>
<dbReference type="Pfam" id="PF21760">
    <property type="entry name" value="SecD_1st"/>
    <property type="match status" value="1"/>
</dbReference>
<reference evidence="16 17" key="1">
    <citation type="submission" date="2023-03" db="EMBL/GenBank/DDBJ databases">
        <title>Bacillus Genome Sequencing.</title>
        <authorList>
            <person name="Dunlap C."/>
        </authorList>
    </citation>
    <scope>NUCLEOTIDE SEQUENCE [LARGE SCALE GENOMIC DNA]</scope>
    <source>
        <strain evidence="16 17">B-59205</strain>
    </source>
</reference>
<feature type="transmembrane region" description="Helical" evidence="12">
    <location>
        <begin position="594"/>
        <end position="615"/>
    </location>
</feature>
<dbReference type="EMBL" id="JARSFG010000010">
    <property type="protein sequence ID" value="MEC1178313.1"/>
    <property type="molecule type" value="Genomic_DNA"/>
</dbReference>
<feature type="transmembrane region" description="Helical" evidence="12">
    <location>
        <begin position="456"/>
        <end position="474"/>
    </location>
</feature>
<evidence type="ECO:0000256" key="4">
    <source>
        <dbReference type="ARBA" id="ARBA00022692"/>
    </source>
</evidence>
<dbReference type="FunFam" id="1.20.1640.10:FF:000004">
    <property type="entry name" value="Protein translocase subunit SecD"/>
    <property type="match status" value="1"/>
</dbReference>
<dbReference type="GO" id="GO:0065002">
    <property type="term" value="P:intracellular protein transmembrane transport"/>
    <property type="evidence" value="ECO:0007669"/>
    <property type="project" value="UniProtKB-UniRule"/>
</dbReference>
<dbReference type="SUPFAM" id="SSF82866">
    <property type="entry name" value="Multidrug efflux transporter AcrB transmembrane domain"/>
    <property type="match status" value="2"/>
</dbReference>
<keyword evidence="5 12" id="KW-0653">Protein transport</keyword>
<evidence type="ECO:0000256" key="9">
    <source>
        <dbReference type="ARBA" id="ARBA00059018"/>
    </source>
</evidence>
<dbReference type="PRINTS" id="PR01755">
    <property type="entry name" value="SECFTRNLCASE"/>
</dbReference>
<dbReference type="InterPro" id="IPR022813">
    <property type="entry name" value="SecD/SecF_arch_bac"/>
</dbReference>
<dbReference type="InterPro" id="IPR022645">
    <property type="entry name" value="SecD/SecF_bac"/>
</dbReference>
<evidence type="ECO:0000256" key="5">
    <source>
        <dbReference type="ARBA" id="ARBA00022927"/>
    </source>
</evidence>
<dbReference type="Pfam" id="PF07549">
    <property type="entry name" value="Sec_GG"/>
    <property type="match status" value="1"/>
</dbReference>
<evidence type="ECO:0000256" key="13">
    <source>
        <dbReference type="HAMAP-Rule" id="MF_01464"/>
    </source>
</evidence>
<comment type="caution">
    <text evidence="16">The sequence shown here is derived from an EMBL/GenBank/DDBJ whole genome shotgun (WGS) entry which is preliminary data.</text>
</comment>
<keyword evidence="7 12" id="KW-0811">Translocation</keyword>
<keyword evidence="8 12" id="KW-0472">Membrane</keyword>
<feature type="transmembrane region" description="Helical" evidence="12">
    <location>
        <begin position="382"/>
        <end position="401"/>
    </location>
</feature>
<evidence type="ECO:0000256" key="2">
    <source>
        <dbReference type="ARBA" id="ARBA00022448"/>
    </source>
</evidence>
<comment type="function">
    <text evidence="9 12">Part of the Sec protein translocase complex. Interacts with the SecYEG preprotein conducting channel. SecDF uses the proton motive force (PMF) to complete protein translocation after the ATP-dependent function of SecA.</text>
</comment>
<dbReference type="RefSeq" id="WP_326122847.1">
    <property type="nucleotide sequence ID" value="NZ_JARSFG010000010.1"/>
</dbReference>
<dbReference type="PANTHER" id="PTHR30081">
    <property type="entry name" value="PROTEIN-EXPORT MEMBRANE PROTEIN SEC"/>
    <property type="match status" value="1"/>
</dbReference>
<feature type="domain" description="Protein translocase subunit SecDF P1" evidence="15">
    <location>
        <begin position="64"/>
        <end position="120"/>
    </location>
</feature>
<dbReference type="AlphaFoldDB" id="A0AAW9NVI7"/>
<feature type="transmembrane region" description="Helical" evidence="12">
    <location>
        <begin position="255"/>
        <end position="276"/>
    </location>
</feature>
<keyword evidence="2 12" id="KW-0813">Transport</keyword>
<feature type="transmembrane region" description="Helical" evidence="12">
    <location>
        <begin position="570"/>
        <end position="587"/>
    </location>
</feature>